<dbReference type="Gene3D" id="3.40.50.150">
    <property type="entry name" value="Vaccinia Virus protein VP39"/>
    <property type="match status" value="1"/>
</dbReference>
<evidence type="ECO:0000259" key="5">
    <source>
        <dbReference type="Pfam" id="PF13649"/>
    </source>
</evidence>
<dbReference type="EMBL" id="BOMQ01000026">
    <property type="protein sequence ID" value="GIE48759.1"/>
    <property type="molecule type" value="Genomic_DNA"/>
</dbReference>
<dbReference type="Pfam" id="PF13649">
    <property type="entry name" value="Methyltransf_25"/>
    <property type="match status" value="1"/>
</dbReference>
<gene>
    <name evidence="6" type="ORF">Ani05nite_22930</name>
</gene>
<keyword evidence="1" id="KW-0489">Methyltransferase</keyword>
<evidence type="ECO:0000256" key="2">
    <source>
        <dbReference type="ARBA" id="ARBA00022679"/>
    </source>
</evidence>
<feature type="domain" description="Methyltransferase" evidence="5">
    <location>
        <begin position="51"/>
        <end position="142"/>
    </location>
</feature>
<reference evidence="6" key="1">
    <citation type="submission" date="2021-01" db="EMBL/GenBank/DDBJ databases">
        <title>Whole genome shotgun sequence of Actinoplanes nipponensis NBRC 14063.</title>
        <authorList>
            <person name="Komaki H."/>
            <person name="Tamura T."/>
        </authorList>
    </citation>
    <scope>NUCLEOTIDE SEQUENCE</scope>
    <source>
        <strain evidence="6">NBRC 14063</strain>
    </source>
</reference>
<protein>
    <recommendedName>
        <fullName evidence="5">Methyltransferase domain-containing protein</fullName>
    </recommendedName>
</protein>
<sequence>MPPDREDAQAERMTDATYWDTRYADSAAVWSGNANTALVHEVADLTPGSALDLGCGEGGDAIWLAARGWTVTAVDVSAVALAKAAAHAADAGVTIDFQQHDLGASFPAGRYDLVSAQFLYPRGDVPREQILLAATAAVAPGGILLIEGHQDFGPYAEQHRSHGDLRFPEPAEVVSGLRLADGQWQVLRCETHDRIQNGPDGTPAHRTDSTIKVRRLPR</sequence>
<dbReference type="CDD" id="cd02440">
    <property type="entry name" value="AdoMet_MTases"/>
    <property type="match status" value="1"/>
</dbReference>
<dbReference type="InterPro" id="IPR029063">
    <property type="entry name" value="SAM-dependent_MTases_sf"/>
</dbReference>
<keyword evidence="7" id="KW-1185">Reference proteome</keyword>
<evidence type="ECO:0000313" key="7">
    <source>
        <dbReference type="Proteomes" id="UP000647172"/>
    </source>
</evidence>
<keyword evidence="2" id="KW-0808">Transferase</keyword>
<organism evidence="6 7">
    <name type="scientific">Actinoplanes nipponensis</name>
    <dbReference type="NCBI Taxonomy" id="135950"/>
    <lineage>
        <taxon>Bacteria</taxon>
        <taxon>Bacillati</taxon>
        <taxon>Actinomycetota</taxon>
        <taxon>Actinomycetes</taxon>
        <taxon>Micromonosporales</taxon>
        <taxon>Micromonosporaceae</taxon>
        <taxon>Actinoplanes</taxon>
    </lineage>
</organism>
<dbReference type="GO" id="GO:0032259">
    <property type="term" value="P:methylation"/>
    <property type="evidence" value="ECO:0007669"/>
    <property type="project" value="UniProtKB-KW"/>
</dbReference>
<keyword evidence="3" id="KW-0949">S-adenosyl-L-methionine</keyword>
<dbReference type="Proteomes" id="UP000647172">
    <property type="component" value="Unassembled WGS sequence"/>
</dbReference>
<dbReference type="SUPFAM" id="SSF53335">
    <property type="entry name" value="S-adenosyl-L-methionine-dependent methyltransferases"/>
    <property type="match status" value="1"/>
</dbReference>
<dbReference type="InterPro" id="IPR041698">
    <property type="entry name" value="Methyltransf_25"/>
</dbReference>
<name>A0A919JL26_9ACTN</name>
<dbReference type="PANTHER" id="PTHR43464:SF19">
    <property type="entry name" value="UBIQUINONE BIOSYNTHESIS O-METHYLTRANSFERASE, MITOCHONDRIAL"/>
    <property type="match status" value="1"/>
</dbReference>
<evidence type="ECO:0000313" key="6">
    <source>
        <dbReference type="EMBL" id="GIE48759.1"/>
    </source>
</evidence>
<feature type="region of interest" description="Disordered" evidence="4">
    <location>
        <begin position="193"/>
        <end position="218"/>
    </location>
</feature>
<evidence type="ECO:0000256" key="1">
    <source>
        <dbReference type="ARBA" id="ARBA00022603"/>
    </source>
</evidence>
<accession>A0A919JL26</accession>
<comment type="caution">
    <text evidence="6">The sequence shown here is derived from an EMBL/GenBank/DDBJ whole genome shotgun (WGS) entry which is preliminary data.</text>
</comment>
<evidence type="ECO:0000256" key="4">
    <source>
        <dbReference type="SAM" id="MobiDB-lite"/>
    </source>
</evidence>
<dbReference type="AlphaFoldDB" id="A0A919JL26"/>
<evidence type="ECO:0000256" key="3">
    <source>
        <dbReference type="ARBA" id="ARBA00022691"/>
    </source>
</evidence>
<dbReference type="PANTHER" id="PTHR43464">
    <property type="entry name" value="METHYLTRANSFERASE"/>
    <property type="match status" value="1"/>
</dbReference>
<proteinExistence type="predicted"/>
<dbReference type="GO" id="GO:0008168">
    <property type="term" value="F:methyltransferase activity"/>
    <property type="evidence" value="ECO:0007669"/>
    <property type="project" value="UniProtKB-KW"/>
</dbReference>